<evidence type="ECO:0008006" key="9">
    <source>
        <dbReference type="Google" id="ProtNLM"/>
    </source>
</evidence>
<evidence type="ECO:0000259" key="5">
    <source>
        <dbReference type="Pfam" id="PF00389"/>
    </source>
</evidence>
<evidence type="ECO:0000256" key="1">
    <source>
        <dbReference type="ARBA" id="ARBA00005854"/>
    </source>
</evidence>
<dbReference type="InterPro" id="IPR036291">
    <property type="entry name" value="NAD(P)-bd_dom_sf"/>
</dbReference>
<dbReference type="SUPFAM" id="SSF51735">
    <property type="entry name" value="NAD(P)-binding Rossmann-fold domains"/>
    <property type="match status" value="1"/>
</dbReference>
<dbReference type="Pfam" id="PF02826">
    <property type="entry name" value="2-Hacid_dh_C"/>
    <property type="match status" value="1"/>
</dbReference>
<dbReference type="Pfam" id="PF00389">
    <property type="entry name" value="2-Hacid_dh"/>
    <property type="match status" value="1"/>
</dbReference>
<dbReference type="GO" id="GO:0051287">
    <property type="term" value="F:NAD binding"/>
    <property type="evidence" value="ECO:0007669"/>
    <property type="project" value="InterPro"/>
</dbReference>
<dbReference type="GO" id="GO:0016616">
    <property type="term" value="F:oxidoreductase activity, acting on the CH-OH group of donors, NAD or NADP as acceptor"/>
    <property type="evidence" value="ECO:0007669"/>
    <property type="project" value="InterPro"/>
</dbReference>
<keyword evidence="3" id="KW-0520">NAD</keyword>
<feature type="domain" description="D-isomer specific 2-hydroxyacid dehydrogenase NAD-binding" evidence="6">
    <location>
        <begin position="102"/>
        <end position="273"/>
    </location>
</feature>
<accession>G9WZE2</accession>
<feature type="domain" description="D-isomer specific 2-hydroxyacid dehydrogenase catalytic" evidence="5">
    <location>
        <begin position="10"/>
        <end position="304"/>
    </location>
</feature>
<evidence type="ECO:0000313" key="8">
    <source>
        <dbReference type="Proteomes" id="UP000006437"/>
    </source>
</evidence>
<organism evidence="7 8">
    <name type="scientific">Peptoanaerobacter stomatis</name>
    <dbReference type="NCBI Taxonomy" id="796937"/>
    <lineage>
        <taxon>Bacteria</taxon>
        <taxon>Bacillati</taxon>
        <taxon>Bacillota</taxon>
        <taxon>Clostridia</taxon>
        <taxon>Peptostreptococcales</taxon>
        <taxon>Filifactoraceae</taxon>
        <taxon>Peptoanaerobacter</taxon>
    </lineage>
</organism>
<dbReference type="EMBL" id="AFZE01000007">
    <property type="protein sequence ID" value="EHL15968.1"/>
    <property type="molecule type" value="Genomic_DNA"/>
</dbReference>
<sequence>MKAVFTIKYTDKQIKMIEDLGYDVIVRNKFLNEEDYDCDVLHCFKTLTSENLHKFVNLKLVQLASIGFEHLPKEELLKTDIKISNQNGIYSKPIGEWIVYNILQIIKNDKKIIENQQLKKWEFIRDVDELDGKTLLFLGTGSIATEAAKRLSNFGVKIIGLNSNGRDMDFFDECYSLSDIDKFLQISDFIINVLPATDKTYNYINKDLLKKFKKGTNFINVSRGLVVNEDDLLWALREGIVKNACLDVFVNEPLDVSSPFWDMENVYISPHISWSSSKKNERVFENLYDNMKNFIENKPLKNIVDLKKGY</sequence>
<evidence type="ECO:0000259" key="6">
    <source>
        <dbReference type="Pfam" id="PF02826"/>
    </source>
</evidence>
<gene>
    <name evidence="7" type="ORF">HMPREF9629_01543</name>
</gene>
<dbReference type="PANTHER" id="PTHR43333">
    <property type="entry name" value="2-HACID_DH_C DOMAIN-CONTAINING PROTEIN"/>
    <property type="match status" value="1"/>
</dbReference>
<dbReference type="Proteomes" id="UP000006437">
    <property type="component" value="Unassembled WGS sequence"/>
</dbReference>
<dbReference type="Gene3D" id="3.40.50.720">
    <property type="entry name" value="NAD(P)-binding Rossmann-like Domain"/>
    <property type="match status" value="2"/>
</dbReference>
<proteinExistence type="inferred from homology"/>
<name>G9WZE2_9FIRM</name>
<protein>
    <recommendedName>
        <fullName evidence="9">4-phosphoerythronate dehydrogenase</fullName>
    </recommendedName>
</protein>
<evidence type="ECO:0000256" key="3">
    <source>
        <dbReference type="ARBA" id="ARBA00023027"/>
    </source>
</evidence>
<dbReference type="HOGENOM" id="CLU_019796_1_0_9"/>
<dbReference type="BioCyc" id="EBAC796937-HMP:GMGH-1548-MONOMER"/>
<dbReference type="AlphaFoldDB" id="G9WZE2"/>
<reference evidence="7 8" key="1">
    <citation type="submission" date="2011-08" db="EMBL/GenBank/DDBJ databases">
        <title>The Genome Sequence of Eubacteriaceae bacterium ACC19a.</title>
        <authorList>
            <consortium name="The Broad Institute Genome Sequencing Platform"/>
            <person name="Earl A."/>
            <person name="Ward D."/>
            <person name="Feldgarden M."/>
            <person name="Gevers D."/>
            <person name="Sizova M."/>
            <person name="Hazen A."/>
            <person name="Epstein S."/>
            <person name="Young S.K."/>
            <person name="Zeng Q."/>
            <person name="Gargeya S."/>
            <person name="Fitzgerald M."/>
            <person name="Haas B."/>
            <person name="Abouelleil A."/>
            <person name="Alvarado L."/>
            <person name="Arachchi H.M."/>
            <person name="Berlin A."/>
            <person name="Brown A."/>
            <person name="Chapman S.B."/>
            <person name="Chen Z."/>
            <person name="Dunbar C."/>
            <person name="Freedman E."/>
            <person name="Gearin G."/>
            <person name="Gellesch M."/>
            <person name="Goldberg J."/>
            <person name="Griggs A."/>
            <person name="Gujja S."/>
            <person name="Heiman D."/>
            <person name="Howarth C."/>
            <person name="Larson L."/>
            <person name="Lui A."/>
            <person name="MacDonald P.J.P."/>
            <person name="Montmayeur A."/>
            <person name="Murphy C."/>
            <person name="Neiman D."/>
            <person name="Pearson M."/>
            <person name="Priest M."/>
            <person name="Roberts A."/>
            <person name="Saif S."/>
            <person name="Shea T."/>
            <person name="Shenoy N."/>
            <person name="Sisk P."/>
            <person name="Stolte C."/>
            <person name="Sykes S."/>
            <person name="Wortman J."/>
            <person name="Nusbaum C."/>
            <person name="Birren B."/>
        </authorList>
    </citation>
    <scope>NUCLEOTIDE SEQUENCE [LARGE SCALE GENOMIC DNA]</scope>
    <source>
        <strain evidence="7 8">ACC19a</strain>
    </source>
</reference>
<keyword evidence="2 4" id="KW-0560">Oxidoreductase</keyword>
<dbReference type="InterPro" id="IPR006140">
    <property type="entry name" value="D-isomer_DH_NAD-bd"/>
</dbReference>
<comment type="similarity">
    <text evidence="1 4">Belongs to the D-isomer specific 2-hydroxyacid dehydrogenase family.</text>
</comment>
<evidence type="ECO:0000313" key="7">
    <source>
        <dbReference type="EMBL" id="EHL15968.1"/>
    </source>
</evidence>
<dbReference type="CDD" id="cd12155">
    <property type="entry name" value="PGDH_1"/>
    <property type="match status" value="1"/>
</dbReference>
<dbReference type="SUPFAM" id="SSF52283">
    <property type="entry name" value="Formate/glycerate dehydrogenase catalytic domain-like"/>
    <property type="match status" value="1"/>
</dbReference>
<dbReference type="PANTHER" id="PTHR43333:SF1">
    <property type="entry name" value="D-ISOMER SPECIFIC 2-HYDROXYACID DEHYDROGENASE NAD-BINDING DOMAIN-CONTAINING PROTEIN"/>
    <property type="match status" value="1"/>
</dbReference>
<comment type="caution">
    <text evidence="7">The sequence shown here is derived from an EMBL/GenBank/DDBJ whole genome shotgun (WGS) entry which is preliminary data.</text>
</comment>
<evidence type="ECO:0000256" key="2">
    <source>
        <dbReference type="ARBA" id="ARBA00023002"/>
    </source>
</evidence>
<evidence type="ECO:0000256" key="4">
    <source>
        <dbReference type="RuleBase" id="RU003719"/>
    </source>
</evidence>
<dbReference type="InterPro" id="IPR006139">
    <property type="entry name" value="D-isomer_2_OHA_DH_cat_dom"/>
</dbReference>
<dbReference type="RefSeq" id="WP_009525772.1">
    <property type="nucleotide sequence ID" value="NZ_JH414556.1"/>
</dbReference>